<reference evidence="1 2" key="1">
    <citation type="submission" date="2023-08" db="EMBL/GenBank/DDBJ databases">
        <title>Black Yeasts Isolated from many extreme environments.</title>
        <authorList>
            <person name="Coleine C."/>
            <person name="Stajich J.E."/>
            <person name="Selbmann L."/>
        </authorList>
    </citation>
    <scope>NUCLEOTIDE SEQUENCE [LARGE SCALE GENOMIC DNA]</scope>
    <source>
        <strain evidence="1 2">CCFEE 6328</strain>
    </source>
</reference>
<evidence type="ECO:0000313" key="1">
    <source>
        <dbReference type="EMBL" id="KAK5048125.1"/>
    </source>
</evidence>
<dbReference type="Proteomes" id="UP001345691">
    <property type="component" value="Unassembled WGS sequence"/>
</dbReference>
<keyword evidence="2" id="KW-1185">Reference proteome</keyword>
<proteinExistence type="predicted"/>
<sequence>MTSTVNWLVQHSSLYKIPQVTIGRCAGNDDLEVIVFFPHAVREKQQIAKLTDEILTEWMDIVFLPALNDILPPVQSRTLPINHEMAKSQSLFCSQNLITASNESRRQYLAYRIQAEYLDDIWQQILRRSRDAPHSYSSAYGERARYKRCHLCFHVESVSVNGDRSGDVPMYTLKYLREVARKIMNIFLENENKVADYHEYSQYFLSGCGTMTIEPLPGSKLALHGLIFGQSYNTVKDVYAAGENYLASNRAVDDLGFDPTKIQALQSAAQAISDGQKSASAQALIIVFLYLSKYVDNLTSAGSGESFSTRDELRFRDNLWQVFDRLIFALEDRFGATVEQQPEHPEGPPEGLLIQRVSRPGTQLYRPGTNAVLRLQTSLFLNWVKWNVNRLAFGVCFIFSDTAPGEAITWEQARATATSYRAIAVFLGTTLPGIAYRYWEDRLSVMRQTLDGESFEPTNQSGPIPHFHRESFETSTVNRLIIPVEIFHGNLYTC</sequence>
<evidence type="ECO:0000313" key="2">
    <source>
        <dbReference type="Proteomes" id="UP001345691"/>
    </source>
</evidence>
<protein>
    <submittedName>
        <fullName evidence="1">Uncharacterized protein</fullName>
    </submittedName>
</protein>
<name>A0ABR0IUU1_9EURO</name>
<organism evidence="1 2">
    <name type="scientific">Exophiala sideris</name>
    <dbReference type="NCBI Taxonomy" id="1016849"/>
    <lineage>
        <taxon>Eukaryota</taxon>
        <taxon>Fungi</taxon>
        <taxon>Dikarya</taxon>
        <taxon>Ascomycota</taxon>
        <taxon>Pezizomycotina</taxon>
        <taxon>Eurotiomycetes</taxon>
        <taxon>Chaetothyriomycetidae</taxon>
        <taxon>Chaetothyriales</taxon>
        <taxon>Herpotrichiellaceae</taxon>
        <taxon>Exophiala</taxon>
    </lineage>
</organism>
<gene>
    <name evidence="1" type="ORF">LTR69_011437</name>
</gene>
<accession>A0ABR0IUU1</accession>
<dbReference type="EMBL" id="JAVRRF010000067">
    <property type="protein sequence ID" value="KAK5048125.1"/>
    <property type="molecule type" value="Genomic_DNA"/>
</dbReference>
<comment type="caution">
    <text evidence="1">The sequence shown here is derived from an EMBL/GenBank/DDBJ whole genome shotgun (WGS) entry which is preliminary data.</text>
</comment>